<dbReference type="CDD" id="cd00298">
    <property type="entry name" value="ACD_sHsps_p23-like"/>
    <property type="match status" value="1"/>
</dbReference>
<accession>A0ABV5BGS4</accession>
<dbReference type="SUPFAM" id="SSF49764">
    <property type="entry name" value="HSP20-like chaperones"/>
    <property type="match status" value="1"/>
</dbReference>
<reference evidence="1 2" key="1">
    <citation type="submission" date="2024-09" db="EMBL/GenBank/DDBJ databases">
        <authorList>
            <person name="Ruan L."/>
        </authorList>
    </citation>
    <scope>NUCLEOTIDE SEQUENCE [LARGE SCALE GENOMIC DNA]</scope>
    <source>
        <strain evidence="1 2">D33</strain>
    </source>
</reference>
<dbReference type="EMBL" id="JBHILM010000051">
    <property type="protein sequence ID" value="MFB5684913.1"/>
    <property type="molecule type" value="Genomic_DNA"/>
</dbReference>
<dbReference type="Proteomes" id="UP001580407">
    <property type="component" value="Unassembled WGS sequence"/>
</dbReference>
<dbReference type="InterPro" id="IPR008978">
    <property type="entry name" value="HSP20-like_chaperone"/>
</dbReference>
<dbReference type="Gene3D" id="2.60.40.790">
    <property type="match status" value="1"/>
</dbReference>
<dbReference type="RefSeq" id="WP_375528579.1">
    <property type="nucleotide sequence ID" value="NZ_JBHILM010000051.1"/>
</dbReference>
<sequence>MTKRQHPVFDWDRFGEYLQKQIPFGGKSDWLGGLVPGKQIESYIRKTMDQFLGDSGLNLSAFQPFAESGAETGEIKYNLFETHRCIFVRCDVPADTPLEDIKFLVNRRTLRIQLAGKSREITLPQDVNPNRSIARLKDGILEVRMPKLPGTQPLREIPIRD</sequence>
<evidence type="ECO:0000313" key="1">
    <source>
        <dbReference type="EMBL" id="MFB5684913.1"/>
    </source>
</evidence>
<evidence type="ECO:0000313" key="2">
    <source>
        <dbReference type="Proteomes" id="UP001580407"/>
    </source>
</evidence>
<keyword evidence="2" id="KW-1185">Reference proteome</keyword>
<proteinExistence type="predicted"/>
<organism evidence="1 2">
    <name type="scientific">Paenibacillus terreus</name>
    <dbReference type="NCBI Taxonomy" id="1387834"/>
    <lineage>
        <taxon>Bacteria</taxon>
        <taxon>Bacillati</taxon>
        <taxon>Bacillota</taxon>
        <taxon>Bacilli</taxon>
        <taxon>Bacillales</taxon>
        <taxon>Paenibacillaceae</taxon>
        <taxon>Paenibacillus</taxon>
    </lineage>
</organism>
<protein>
    <submittedName>
        <fullName evidence="1">Hsp20/alpha crystallin family protein</fullName>
    </submittedName>
</protein>
<comment type="caution">
    <text evidence="1">The sequence shown here is derived from an EMBL/GenBank/DDBJ whole genome shotgun (WGS) entry which is preliminary data.</text>
</comment>
<gene>
    <name evidence="1" type="ORF">ACE3NQ_28795</name>
</gene>
<name>A0ABV5BGS4_9BACL</name>